<dbReference type="InterPro" id="IPR052641">
    <property type="entry name" value="AKAP7_isoform_gamma"/>
</dbReference>
<accession>A0A9P1FJ12</accession>
<dbReference type="InterPro" id="IPR009097">
    <property type="entry name" value="Cyclic_Pdiesterase"/>
</dbReference>
<gene>
    <name evidence="3" type="ORF">C1SCF055_LOCUS4579</name>
</gene>
<comment type="caution">
    <text evidence="3">The sequence shown here is derived from an EMBL/GenBank/DDBJ whole genome shotgun (WGS) entry which is preliminary data.</text>
</comment>
<feature type="compositionally biased region" description="Basic and acidic residues" evidence="1">
    <location>
        <begin position="1082"/>
        <end position="1111"/>
    </location>
</feature>
<feature type="region of interest" description="Disordered" evidence="1">
    <location>
        <begin position="1040"/>
        <end position="1151"/>
    </location>
</feature>
<dbReference type="GO" id="GO:0034237">
    <property type="term" value="F:protein kinase A regulatory subunit binding"/>
    <property type="evidence" value="ECO:0007669"/>
    <property type="project" value="TreeGrafter"/>
</dbReference>
<dbReference type="Pfam" id="PF10469">
    <property type="entry name" value="AKAP7_NLS"/>
    <property type="match status" value="1"/>
</dbReference>
<dbReference type="EMBL" id="CAMXCT030000264">
    <property type="protein sequence ID" value="CAL4763667.1"/>
    <property type="molecule type" value="Genomic_DNA"/>
</dbReference>
<reference evidence="4 5" key="2">
    <citation type="submission" date="2024-05" db="EMBL/GenBank/DDBJ databases">
        <authorList>
            <person name="Chen Y."/>
            <person name="Shah S."/>
            <person name="Dougan E. K."/>
            <person name="Thang M."/>
            <person name="Chan C."/>
        </authorList>
    </citation>
    <scope>NUCLEOTIDE SEQUENCE [LARGE SCALE GENOMIC DNA]</scope>
</reference>
<sequence>MDPFQDATVDPWSGKSLGEVEKPRGFDEFWKEQEAIHRGEKEPEDLTIPKKGGKGRGGKGRRSRYNVVAKPPPRARPTHFVAIRLFSRMIRRNVQQMQQWFIAKNPLFEQCLVPVRRLHSSLLLTAIPPERRGEAQEACHEAGEEIRDFLGDQPVKIIASGISCFNGQILFTRLRTEPHDMLQAIHDALSSSFMRHGFPVLDESAKSWLEEGEEPHDFKAHASFIKVSKALAHAKSDLDKRKFRSLRLASDDLDAWRDVFFGTQICTEFELLDMIGSSRDGYYPCLQLEHFHDRTIMVAEPNLDVSLAAGPVRTAKLRVDQHAGAGLQLSACEAGYLVEELEDWPGQPDIRAGDVIVAIGEEQLIGLSEAKMEEEFGKHFENGALTIVGPMELLQKMPLEHVRRATNRLLRPWKDGDRTSVGSVGSILVTSPAGIPRGKRHRFRVTADEYRPDPLNQPGGDPWANAAAAGYVFPAYSGWGTKFKKRKATVVDSSRFLSKPKPVQVDERGFFENKELTKVHQRLHQNLKRATSQEKVLSIVKEEKGLLSTSNRVVAITRLASLDRHAECVRDPRVEELLKDLWEDLEAINESQVTLAPATLASLALGMARLGLRHPEIFRCLGQVVRRSGLWSFADSEAASLLEGFSRARRCDEVIFQEGSRLIMARMDRMEPKVLTTMMTAFACANIAIETLFFAVGDCVLRRLDQWTLRQLAELADAFARVRARHTLLLDVVPSRCEKAIPSVEALVLLFSAYVDSRQGFGPEGLREELAKQLLERQGELSATLMRRLLQAAARARWPSHALLEAAAKVATREASTFEIDAMFDCFLQLRVVPPSDFPISDEKKKHREERLKAREERQRRWKEELQGEMPSTEEEPLPEKALRTCRLRVERDLGAGLELEACGAGYLVNDCFAEPEQSLRSGDIIVAIERRLLVDLSEDEVEENFGAEFVDGASLVVGTFEELQHFSLQSISRRASDIVNMSAPSEGGAVQGERPTKSSTVEEIAARQASASQAAVSEGPETHEPIQLTVEMETSIAAPKTAAASTKETTTQPVDAEIFTETARPRGFGRGKNGLRSTATESKENSRYRMKETKETKERNGDAGDKETKKAPKGADSISRSDEKKSYYQPLPAKGSGGRGSGQRIWRPKV</sequence>
<dbReference type="EMBL" id="CAMXCT020000264">
    <property type="protein sequence ID" value="CAL1129730.1"/>
    <property type="molecule type" value="Genomic_DNA"/>
</dbReference>
<dbReference type="InterPro" id="IPR019510">
    <property type="entry name" value="AKAP7-like_phosphoesterase"/>
</dbReference>
<feature type="compositionally biased region" description="Low complexity" evidence="1">
    <location>
        <begin position="1040"/>
        <end position="1052"/>
    </location>
</feature>
<evidence type="ECO:0000313" key="4">
    <source>
        <dbReference type="EMBL" id="CAL4763667.1"/>
    </source>
</evidence>
<evidence type="ECO:0000313" key="3">
    <source>
        <dbReference type="EMBL" id="CAI3976355.1"/>
    </source>
</evidence>
<dbReference type="GO" id="GO:0010738">
    <property type="term" value="P:regulation of protein kinase A signaling"/>
    <property type="evidence" value="ECO:0007669"/>
    <property type="project" value="TreeGrafter"/>
</dbReference>
<evidence type="ECO:0000313" key="5">
    <source>
        <dbReference type="Proteomes" id="UP001152797"/>
    </source>
</evidence>
<dbReference type="PANTHER" id="PTHR15934:SF2">
    <property type="entry name" value="A-KINASE ANCHOR PROTEIN 7-LIKE PHOSPHOESTERASE DOMAIN-CONTAINING PROTEIN"/>
    <property type="match status" value="1"/>
</dbReference>
<feature type="domain" description="A-kinase anchor protein 7-like phosphoesterase" evidence="2">
    <location>
        <begin position="77"/>
        <end position="287"/>
    </location>
</feature>
<dbReference type="EMBL" id="CAMXCT010000264">
    <property type="protein sequence ID" value="CAI3976355.1"/>
    <property type="molecule type" value="Genomic_DNA"/>
</dbReference>
<evidence type="ECO:0000259" key="2">
    <source>
        <dbReference type="Pfam" id="PF10469"/>
    </source>
</evidence>
<dbReference type="SUPFAM" id="SSF55144">
    <property type="entry name" value="LigT-like"/>
    <property type="match status" value="1"/>
</dbReference>
<feature type="region of interest" description="Disordered" evidence="1">
    <location>
        <begin position="1"/>
        <end position="21"/>
    </location>
</feature>
<organism evidence="3">
    <name type="scientific">Cladocopium goreaui</name>
    <dbReference type="NCBI Taxonomy" id="2562237"/>
    <lineage>
        <taxon>Eukaryota</taxon>
        <taxon>Sar</taxon>
        <taxon>Alveolata</taxon>
        <taxon>Dinophyceae</taxon>
        <taxon>Suessiales</taxon>
        <taxon>Symbiodiniaceae</taxon>
        <taxon>Cladocopium</taxon>
    </lineage>
</organism>
<keyword evidence="5" id="KW-1185">Reference proteome</keyword>
<protein>
    <submittedName>
        <fullName evidence="4">Kinesin-like protein KIF15</fullName>
    </submittedName>
</protein>
<feature type="compositionally biased region" description="Basic residues" evidence="1">
    <location>
        <begin position="51"/>
        <end position="64"/>
    </location>
</feature>
<dbReference type="PANTHER" id="PTHR15934">
    <property type="entry name" value="RNA 2',3'-CYCLIC PHOSPHODIESTERASE"/>
    <property type="match status" value="1"/>
</dbReference>
<evidence type="ECO:0000256" key="1">
    <source>
        <dbReference type="SAM" id="MobiDB-lite"/>
    </source>
</evidence>
<reference evidence="3" key="1">
    <citation type="submission" date="2022-10" db="EMBL/GenBank/DDBJ databases">
        <authorList>
            <person name="Chen Y."/>
            <person name="Dougan E. K."/>
            <person name="Chan C."/>
            <person name="Rhodes N."/>
            <person name="Thang M."/>
        </authorList>
    </citation>
    <scope>NUCLEOTIDE SEQUENCE</scope>
</reference>
<proteinExistence type="predicted"/>
<name>A0A9P1FJ12_9DINO</name>
<dbReference type="GO" id="GO:0005829">
    <property type="term" value="C:cytosol"/>
    <property type="evidence" value="ECO:0007669"/>
    <property type="project" value="TreeGrafter"/>
</dbReference>
<feature type="region of interest" description="Disordered" evidence="1">
    <location>
        <begin position="34"/>
        <end position="71"/>
    </location>
</feature>
<dbReference type="Proteomes" id="UP001152797">
    <property type="component" value="Unassembled WGS sequence"/>
</dbReference>
<dbReference type="Gene3D" id="3.90.1140.10">
    <property type="entry name" value="Cyclic phosphodiesterase"/>
    <property type="match status" value="1"/>
</dbReference>
<dbReference type="OrthoDB" id="277832at2759"/>
<dbReference type="AlphaFoldDB" id="A0A9P1FJ12"/>